<dbReference type="PANTHER" id="PTHR33303">
    <property type="entry name" value="CYTOPLASMIC PROTEIN-RELATED"/>
    <property type="match status" value="1"/>
</dbReference>
<dbReference type="AlphaFoldDB" id="A0A3D9IVK7"/>
<dbReference type="InterPro" id="IPR036291">
    <property type="entry name" value="NAD(P)-bd_dom_sf"/>
</dbReference>
<evidence type="ECO:0000313" key="2">
    <source>
        <dbReference type="EMBL" id="RED65868.1"/>
    </source>
</evidence>
<comment type="caution">
    <text evidence="2">The sequence shown here is derived from an EMBL/GenBank/DDBJ whole genome shotgun (WGS) entry which is preliminary data.</text>
</comment>
<gene>
    <name evidence="2" type="ORF">DFP95_101364</name>
</gene>
<proteinExistence type="predicted"/>
<dbReference type="EMBL" id="QRDY01000001">
    <property type="protein sequence ID" value="RED65868.1"/>
    <property type="molecule type" value="Genomic_DNA"/>
</dbReference>
<accession>A0A3D9IVK7</accession>
<dbReference type="InterPro" id="IPR003781">
    <property type="entry name" value="CoA-bd"/>
</dbReference>
<dbReference type="SUPFAM" id="SSF51735">
    <property type="entry name" value="NAD(P)-binding Rossmann-fold domains"/>
    <property type="match status" value="1"/>
</dbReference>
<dbReference type="PANTHER" id="PTHR33303:SF2">
    <property type="entry name" value="COA-BINDING DOMAIN-CONTAINING PROTEIN"/>
    <property type="match status" value="1"/>
</dbReference>
<protein>
    <submittedName>
        <fullName evidence="2">Putative CoA-binding protein</fullName>
    </submittedName>
</protein>
<dbReference type="Pfam" id="PF13380">
    <property type="entry name" value="CoA_binding_2"/>
    <property type="match status" value="1"/>
</dbReference>
<reference evidence="2 3" key="1">
    <citation type="submission" date="2018-07" db="EMBL/GenBank/DDBJ databases">
        <title>Genomic Encyclopedia of Type Strains, Phase III (KMG-III): the genomes of soil and plant-associated and newly described type strains.</title>
        <authorList>
            <person name="Whitman W."/>
        </authorList>
    </citation>
    <scope>NUCLEOTIDE SEQUENCE [LARGE SCALE GENOMIC DNA]</scope>
    <source>
        <strain evidence="2 3">CECT 8236</strain>
    </source>
</reference>
<organism evidence="2 3">
    <name type="scientific">Cohnella lupini</name>
    <dbReference type="NCBI Taxonomy" id="1294267"/>
    <lineage>
        <taxon>Bacteria</taxon>
        <taxon>Bacillati</taxon>
        <taxon>Bacillota</taxon>
        <taxon>Bacilli</taxon>
        <taxon>Bacillales</taxon>
        <taxon>Paenibacillaceae</taxon>
        <taxon>Cohnella</taxon>
    </lineage>
</organism>
<evidence type="ECO:0000259" key="1">
    <source>
        <dbReference type="SMART" id="SM00881"/>
    </source>
</evidence>
<dbReference type="Gene3D" id="3.40.50.720">
    <property type="entry name" value="NAD(P)-binding Rossmann-like Domain"/>
    <property type="match status" value="1"/>
</dbReference>
<name>A0A3D9IVK7_9BACL</name>
<dbReference type="Proteomes" id="UP000256869">
    <property type="component" value="Unassembled WGS sequence"/>
</dbReference>
<feature type="domain" description="CoA-binding" evidence="1">
    <location>
        <begin position="16"/>
        <end position="108"/>
    </location>
</feature>
<keyword evidence="3" id="KW-1185">Reference proteome</keyword>
<sequence>MMSYEHPSRDEIKQLLLDTQTIAVVGLSDDPSKTSHMVSEAMQSKGYRIVPVNPNAASILGETSYPSLKDIPFPVDVVNVFRRPEHTPPIAEEAVAIGAKALWLQLGIANEDAARIATEGGLRIIMDRCIKVEDSILLPNGKS</sequence>
<evidence type="ECO:0000313" key="3">
    <source>
        <dbReference type="Proteomes" id="UP000256869"/>
    </source>
</evidence>
<dbReference type="SMART" id="SM00881">
    <property type="entry name" value="CoA_binding"/>
    <property type="match status" value="1"/>
</dbReference>